<dbReference type="Proteomes" id="UP000224660">
    <property type="component" value="Segment"/>
</dbReference>
<organism evidence="1 2">
    <name type="scientific">Bacillus phage vB_BsuM-Goe2</name>
    <dbReference type="NCBI Taxonomy" id="1933062"/>
    <lineage>
        <taxon>Viruses</taxon>
        <taxon>Duplodnaviria</taxon>
        <taxon>Heunggongvirae</taxon>
        <taxon>Uroviricota</taxon>
        <taxon>Caudoviricetes</taxon>
        <taxon>Herelleviridae</taxon>
        <taxon>Spounavirinae</taxon>
        <taxon>Okubovirus</taxon>
        <taxon>Okubovirus camphawk</taxon>
    </lineage>
</organism>
<dbReference type="EMBL" id="KY368639">
    <property type="protein sequence ID" value="APZ82411.1"/>
    <property type="molecule type" value="Genomic_DNA"/>
</dbReference>
<name>A0A217EQT0_9CAUD</name>
<protein>
    <submittedName>
        <fullName evidence="1">Uncharacterized protein</fullName>
    </submittedName>
</protein>
<evidence type="ECO:0000313" key="1">
    <source>
        <dbReference type="EMBL" id="APZ82411.1"/>
    </source>
</evidence>
<evidence type="ECO:0000313" key="2">
    <source>
        <dbReference type="Proteomes" id="UP000224660"/>
    </source>
</evidence>
<sequence length="51" mass="6036">MENQTKKDMYEEYLKERIEHFSNLPEGDSGARECAMVLQRALDKYRKVVKG</sequence>
<reference evidence="1 2" key="1">
    <citation type="journal article" date="2017" name="Viruses">
        <title>Characterization of Bacillus subtilis Viruses vB_BsuM-Goe2 and vB_BsuM-Goe3.</title>
        <authorList>
            <person name="Willms I.M."/>
            <person name="Hoppert M."/>
            <person name="Hertel R."/>
        </authorList>
    </citation>
    <scope>NUCLEOTIDE SEQUENCE [LARGE SCALE GENOMIC DNA]</scope>
</reference>
<accession>A0A217EQT0</accession>
<gene>
    <name evidence="1" type="ORF">Goe2_c17500</name>
</gene>
<proteinExistence type="predicted"/>